<feature type="compositionally biased region" description="Basic and acidic residues" evidence="6">
    <location>
        <begin position="175"/>
        <end position="186"/>
    </location>
</feature>
<keyword evidence="2" id="KW-0805">Transcription regulation</keyword>
<dbReference type="SMART" id="SM00066">
    <property type="entry name" value="GAL4"/>
    <property type="match status" value="1"/>
</dbReference>
<gene>
    <name evidence="7" type="ORF">N7476_006966</name>
</gene>
<organism evidence="7 8">
    <name type="scientific">Penicillium atrosanguineum</name>
    <dbReference type="NCBI Taxonomy" id="1132637"/>
    <lineage>
        <taxon>Eukaryota</taxon>
        <taxon>Fungi</taxon>
        <taxon>Dikarya</taxon>
        <taxon>Ascomycota</taxon>
        <taxon>Pezizomycotina</taxon>
        <taxon>Eurotiomycetes</taxon>
        <taxon>Eurotiomycetidae</taxon>
        <taxon>Eurotiales</taxon>
        <taxon>Aspergillaceae</taxon>
        <taxon>Penicillium</taxon>
    </lineage>
</organism>
<evidence type="ECO:0000313" key="8">
    <source>
        <dbReference type="Proteomes" id="UP001147746"/>
    </source>
</evidence>
<dbReference type="PANTHER" id="PTHR47654:SF4">
    <property type="entry name" value="ZN(II)2CYS6 TRANSCRIPTION FACTOR (EUROFUNG)"/>
    <property type="match status" value="1"/>
</dbReference>
<accession>A0A9W9LA71</accession>
<proteinExistence type="predicted"/>
<dbReference type="CDD" id="cd00067">
    <property type="entry name" value="GAL4"/>
    <property type="match status" value="1"/>
</dbReference>
<protein>
    <submittedName>
        <fullName evidence="7">Uncharacterized protein</fullName>
    </submittedName>
</protein>
<evidence type="ECO:0000256" key="6">
    <source>
        <dbReference type="SAM" id="MobiDB-lite"/>
    </source>
</evidence>
<feature type="region of interest" description="Disordered" evidence="6">
    <location>
        <begin position="237"/>
        <end position="264"/>
    </location>
</feature>
<feature type="region of interest" description="Disordered" evidence="6">
    <location>
        <begin position="1"/>
        <end position="24"/>
    </location>
</feature>
<dbReference type="Pfam" id="PF04082">
    <property type="entry name" value="Fungal_trans"/>
    <property type="match status" value="1"/>
</dbReference>
<dbReference type="InterPro" id="IPR001138">
    <property type="entry name" value="Zn2Cys6_DnaBD"/>
</dbReference>
<keyword evidence="5" id="KW-0539">Nucleus</keyword>
<evidence type="ECO:0000256" key="3">
    <source>
        <dbReference type="ARBA" id="ARBA00023125"/>
    </source>
</evidence>
<dbReference type="Proteomes" id="UP001147746">
    <property type="component" value="Unassembled WGS sequence"/>
</dbReference>
<dbReference type="AlphaFoldDB" id="A0A9W9LA71"/>
<feature type="region of interest" description="Disordered" evidence="6">
    <location>
        <begin position="174"/>
        <end position="198"/>
    </location>
</feature>
<dbReference type="InterPro" id="IPR036864">
    <property type="entry name" value="Zn2-C6_fun-type_DNA-bd_sf"/>
</dbReference>
<dbReference type="GO" id="GO:0008270">
    <property type="term" value="F:zinc ion binding"/>
    <property type="evidence" value="ECO:0007669"/>
    <property type="project" value="InterPro"/>
</dbReference>
<dbReference type="CDD" id="cd12148">
    <property type="entry name" value="fungal_TF_MHR"/>
    <property type="match status" value="1"/>
</dbReference>
<evidence type="ECO:0000313" key="7">
    <source>
        <dbReference type="EMBL" id="KAJ5311106.1"/>
    </source>
</evidence>
<dbReference type="InterPro" id="IPR007219">
    <property type="entry name" value="XnlR_reg_dom"/>
</dbReference>
<dbReference type="PANTHER" id="PTHR47654">
    <property type="entry name" value="ZN(II)2CYS6 TRANSCRIPTION FACTOR (EUROFUNG)-RELATED"/>
    <property type="match status" value="1"/>
</dbReference>
<dbReference type="Gene3D" id="4.10.240.10">
    <property type="entry name" value="Zn(2)-C6 fungal-type DNA-binding domain"/>
    <property type="match status" value="1"/>
</dbReference>
<evidence type="ECO:0000256" key="1">
    <source>
        <dbReference type="ARBA" id="ARBA00022723"/>
    </source>
</evidence>
<dbReference type="GO" id="GO:0000981">
    <property type="term" value="F:DNA-binding transcription factor activity, RNA polymerase II-specific"/>
    <property type="evidence" value="ECO:0007669"/>
    <property type="project" value="InterPro"/>
</dbReference>
<feature type="compositionally biased region" description="Low complexity" evidence="6">
    <location>
        <begin position="247"/>
        <end position="259"/>
    </location>
</feature>
<dbReference type="PROSITE" id="PS00463">
    <property type="entry name" value="ZN2_CY6_FUNGAL_1"/>
    <property type="match status" value="1"/>
</dbReference>
<keyword evidence="8" id="KW-1185">Reference proteome</keyword>
<name>A0A9W9LA71_9EURO</name>
<dbReference type="GO" id="GO:0006351">
    <property type="term" value="P:DNA-templated transcription"/>
    <property type="evidence" value="ECO:0007669"/>
    <property type="project" value="InterPro"/>
</dbReference>
<dbReference type="InterPro" id="IPR053230">
    <property type="entry name" value="Trans_reg_galc"/>
</dbReference>
<sequence length="814" mass="90738">MNSSNVLGDSTPDTNTSVPSSHTGPLWLSSMSSMSPPPPENIYGQNVFYPPMPANRSWENPSASPRSTARLADPAVHKVAIPRLAAPTGIRGRRRSARACEACRTRKTKCDGARPTCGQCAYHKNRCAYEDVKRVRDQKMLDVLARRVDRYETLLRSLEGESDPATTRRIRKALMAKDDKSSKNNVDDSDSDSSIGSLEDVDLVDEDINRNENTRAAGYFGKNSEIAWMQRLEDGIENDSRQQSIATSRSESTSETTSRPQENVVRDTPIAMMNYHLDDLDIPIAKDVDPFLVPPREVADEYLNAYMAFVHPIFSAVRKPAFISQYRQFFDRSAKPPRKWLGILNMIFAIGCRYSKLTGFTNAPHGNDLIFLSRAWKLGIQSNVLLEHTDLQQIQLEFLVAVYLLCLGQVNRASKFSGLALRSALSLGINLRLTDDRTHNASKEARCRLWWSIYSLEHLLTSMHGRASGVGESLCSVPAPIPIEEEYFEQPDVQRLFHDHQAREAQLRATLFDTQNNHSSQPNSSTWISQCVPSSSLFFYYLVDLALISQSVLNKVYSIEGVREGTSQTEYRLQKFSTLMDRWLAKLPSNYQFTIPSSGPWHLNHPKLDDTSAPYVRECICLAMSYYSSRITLCRPCLSHTQSHNSSESGSNLRSDMATQCLQAACALISILPESQDISWLARVTPWWSILHFLMQATTALLLGLSSASVSHSSASASSLSIPLNGQDLAAVIVETRKVFFWIHAMAAVDPAARRAFLLIEGVMRRIAGPLNLDLKEWPSSKSLATFGADGAARMEGLDELVDFEGTGSFGDAE</sequence>
<dbReference type="SMART" id="SM00906">
    <property type="entry name" value="Fungal_trans"/>
    <property type="match status" value="1"/>
</dbReference>
<reference evidence="7" key="1">
    <citation type="submission" date="2022-12" db="EMBL/GenBank/DDBJ databases">
        <authorList>
            <person name="Petersen C."/>
        </authorList>
    </citation>
    <scope>NUCLEOTIDE SEQUENCE</scope>
    <source>
        <strain evidence="7">IBT 21472</strain>
    </source>
</reference>
<dbReference type="Pfam" id="PF00172">
    <property type="entry name" value="Zn_clus"/>
    <property type="match status" value="1"/>
</dbReference>
<dbReference type="PROSITE" id="PS50048">
    <property type="entry name" value="ZN2_CY6_FUNGAL_2"/>
    <property type="match status" value="1"/>
</dbReference>
<reference evidence="7" key="2">
    <citation type="journal article" date="2023" name="IMA Fungus">
        <title>Comparative genomic study of the Penicillium genus elucidates a diverse pangenome and 15 lateral gene transfer events.</title>
        <authorList>
            <person name="Petersen C."/>
            <person name="Sorensen T."/>
            <person name="Nielsen M.R."/>
            <person name="Sondergaard T.E."/>
            <person name="Sorensen J.L."/>
            <person name="Fitzpatrick D.A."/>
            <person name="Frisvad J.C."/>
            <person name="Nielsen K.L."/>
        </authorList>
    </citation>
    <scope>NUCLEOTIDE SEQUENCE</scope>
    <source>
        <strain evidence="7">IBT 21472</strain>
    </source>
</reference>
<evidence type="ECO:0000256" key="2">
    <source>
        <dbReference type="ARBA" id="ARBA00023015"/>
    </source>
</evidence>
<dbReference type="SUPFAM" id="SSF57701">
    <property type="entry name" value="Zn2/Cys6 DNA-binding domain"/>
    <property type="match status" value="1"/>
</dbReference>
<evidence type="ECO:0000256" key="4">
    <source>
        <dbReference type="ARBA" id="ARBA00023163"/>
    </source>
</evidence>
<keyword evidence="3" id="KW-0238">DNA-binding</keyword>
<keyword evidence="4" id="KW-0804">Transcription</keyword>
<evidence type="ECO:0000256" key="5">
    <source>
        <dbReference type="ARBA" id="ARBA00023242"/>
    </source>
</evidence>
<comment type="caution">
    <text evidence="7">The sequence shown here is derived from an EMBL/GenBank/DDBJ whole genome shotgun (WGS) entry which is preliminary data.</text>
</comment>
<dbReference type="GO" id="GO:0003677">
    <property type="term" value="F:DNA binding"/>
    <property type="evidence" value="ECO:0007669"/>
    <property type="project" value="UniProtKB-KW"/>
</dbReference>
<keyword evidence="1" id="KW-0479">Metal-binding</keyword>
<feature type="compositionally biased region" description="Polar residues" evidence="6">
    <location>
        <begin position="1"/>
        <end position="23"/>
    </location>
</feature>
<dbReference type="EMBL" id="JAPZBO010000007">
    <property type="protein sequence ID" value="KAJ5311106.1"/>
    <property type="molecule type" value="Genomic_DNA"/>
</dbReference>